<feature type="region of interest" description="Disordered" evidence="1">
    <location>
        <begin position="291"/>
        <end position="319"/>
    </location>
</feature>
<evidence type="ECO:0000256" key="2">
    <source>
        <dbReference type="SAM" id="SignalP"/>
    </source>
</evidence>
<dbReference type="RefSeq" id="WP_187562787.1">
    <property type="nucleotide sequence ID" value="NZ_JACGWS010000008.1"/>
</dbReference>
<evidence type="ECO:0008006" key="5">
    <source>
        <dbReference type="Google" id="ProtNLM"/>
    </source>
</evidence>
<name>A0ABR7QB14_9FLAO</name>
<evidence type="ECO:0000256" key="1">
    <source>
        <dbReference type="SAM" id="MobiDB-lite"/>
    </source>
</evidence>
<comment type="caution">
    <text evidence="3">The sequence shown here is derived from an EMBL/GenBank/DDBJ whole genome shotgun (WGS) entry which is preliminary data.</text>
</comment>
<dbReference type="EMBL" id="JACGWS010000008">
    <property type="protein sequence ID" value="MBC8755739.1"/>
    <property type="molecule type" value="Genomic_DNA"/>
</dbReference>
<feature type="compositionally biased region" description="Polar residues" evidence="1">
    <location>
        <begin position="308"/>
        <end position="319"/>
    </location>
</feature>
<feature type="signal peptide" evidence="2">
    <location>
        <begin position="1"/>
        <end position="19"/>
    </location>
</feature>
<dbReference type="Proteomes" id="UP000619238">
    <property type="component" value="Unassembled WGS sequence"/>
</dbReference>
<gene>
    <name evidence="3" type="ORF">H2O64_13770</name>
</gene>
<keyword evidence="2" id="KW-0732">Signal</keyword>
<evidence type="ECO:0000313" key="4">
    <source>
        <dbReference type="Proteomes" id="UP000619238"/>
    </source>
</evidence>
<proteinExistence type="predicted"/>
<accession>A0ABR7QB14</accession>
<keyword evidence="4" id="KW-1185">Reference proteome</keyword>
<feature type="chain" id="PRO_5045950707" description="GLPGLI family protein" evidence="2">
    <location>
        <begin position="20"/>
        <end position="319"/>
    </location>
</feature>
<protein>
    <recommendedName>
        <fullName evidence="5">GLPGLI family protein</fullName>
    </recommendedName>
</protein>
<reference evidence="3 4" key="1">
    <citation type="submission" date="2020-07" db="EMBL/GenBank/DDBJ databases">
        <title>Description of Kordia aestuariivivens sp. nov., isolated from a tidal flat.</title>
        <authorList>
            <person name="Park S."/>
            <person name="Yoon J.-H."/>
        </authorList>
    </citation>
    <scope>NUCLEOTIDE SEQUENCE [LARGE SCALE GENOMIC DNA]</scope>
    <source>
        <strain evidence="3 4">YSTF-M3</strain>
    </source>
</reference>
<evidence type="ECO:0000313" key="3">
    <source>
        <dbReference type="EMBL" id="MBC8755739.1"/>
    </source>
</evidence>
<sequence length="319" mass="38332">MKKYLALLFFMFCVHFCISQNIRIENETAYVDDKVYVKIEKQSKRKYIIYDVKTNEKLLKFTRESKFNQRNQNYDAFIKVYFFAIKKDLIFRDITIHDEKDIIQFLHEEYVFLTHKIVTTATILEDYKRLSARAKCDKILKNDFTQIVNDHFISVAGKDTIVLNEIKYLCVYTAFYTKKAMYDRYGKWHKSILPYPGSHRPNLVWNNIKLLDNVDKKFTVIARGYEGQRAMYASMMILDEQGKDMLHADAPYRFQLVELFGSYIKNNSSNRGFYKAYWTTFDPERWKQIQEHKRRKNTTRARSPFYQKPSQPRTTIRDN</sequence>
<organism evidence="3 4">
    <name type="scientific">Kordia aestuariivivens</name>
    <dbReference type="NCBI Taxonomy" id="2759037"/>
    <lineage>
        <taxon>Bacteria</taxon>
        <taxon>Pseudomonadati</taxon>
        <taxon>Bacteroidota</taxon>
        <taxon>Flavobacteriia</taxon>
        <taxon>Flavobacteriales</taxon>
        <taxon>Flavobacteriaceae</taxon>
        <taxon>Kordia</taxon>
    </lineage>
</organism>